<sequence length="124" mass="14212">MSPQYARSLQAERYWWRRIESEHTFADATEMEVELIRAGRLLGHHHGGTYRRPAFQFDAGTGEVLPAITALLDVARNYQVPVHDVIMWLCTRSALFAEQDEPLNHLHDPEVLLAAARDEFGAVW</sequence>
<name>A0A4R5YAL3_KOCRO</name>
<comment type="caution">
    <text evidence="1">The sequence shown here is derived from an EMBL/GenBank/DDBJ whole genome shotgun (WGS) entry which is preliminary data.</text>
</comment>
<dbReference type="EMBL" id="SMZT01000005">
    <property type="protein sequence ID" value="TDL41881.1"/>
    <property type="molecule type" value="Genomic_DNA"/>
</dbReference>
<evidence type="ECO:0000313" key="2">
    <source>
        <dbReference type="Proteomes" id="UP000295163"/>
    </source>
</evidence>
<proteinExistence type="predicted"/>
<protein>
    <submittedName>
        <fullName evidence="1">Uncharacterized protein</fullName>
    </submittedName>
</protein>
<reference evidence="1 2" key="1">
    <citation type="submission" date="2019-03" db="EMBL/GenBank/DDBJ databases">
        <title>Genome Sequencing and Assembly of Various Microbes Isolated from Partially Reclaimed Soil and Acid Mine Drainage (AMD) Site.</title>
        <authorList>
            <person name="Steinbock B."/>
            <person name="Bechtold R."/>
            <person name="Sevigny J.L."/>
            <person name="Thomas D."/>
            <person name="Cuthill L.R."/>
            <person name="Aveiro Johannsen E.J."/>
            <person name="Thomas K."/>
            <person name="Ghosh A."/>
        </authorList>
    </citation>
    <scope>NUCLEOTIDE SEQUENCE [LARGE SCALE GENOMIC DNA]</scope>
    <source>
        <strain evidence="1 2">S-A3</strain>
    </source>
</reference>
<dbReference type="GeneID" id="64348145"/>
<gene>
    <name evidence="1" type="ORF">E2R59_12020</name>
</gene>
<dbReference type="AlphaFoldDB" id="A0A4R5YAL3"/>
<organism evidence="1 2">
    <name type="scientific">Kocuria rosea</name>
    <name type="common">Deinococcus erythromyxa</name>
    <name type="synonym">Micrococcus rubens</name>
    <dbReference type="NCBI Taxonomy" id="1275"/>
    <lineage>
        <taxon>Bacteria</taxon>
        <taxon>Bacillati</taxon>
        <taxon>Actinomycetota</taxon>
        <taxon>Actinomycetes</taxon>
        <taxon>Micrococcales</taxon>
        <taxon>Micrococcaceae</taxon>
        <taxon>Kocuria</taxon>
    </lineage>
</organism>
<dbReference type="Proteomes" id="UP000295163">
    <property type="component" value="Unassembled WGS sequence"/>
</dbReference>
<accession>A0A4R5YAL3</accession>
<dbReference type="RefSeq" id="WP_133410771.1">
    <property type="nucleotide sequence ID" value="NZ_SMZT01000005.1"/>
</dbReference>
<evidence type="ECO:0000313" key="1">
    <source>
        <dbReference type="EMBL" id="TDL41881.1"/>
    </source>
</evidence>